<feature type="region of interest" description="Disordered" evidence="1">
    <location>
        <begin position="51"/>
        <end position="80"/>
    </location>
</feature>
<protein>
    <submittedName>
        <fullName evidence="2">Uncharacterized protein</fullName>
    </submittedName>
</protein>
<gene>
    <name evidence="2" type="ORF">WJX75_005170</name>
</gene>
<accession>A0ABR2YQS0</accession>
<comment type="caution">
    <text evidence="2">The sequence shown here is derived from an EMBL/GenBank/DDBJ whole genome shotgun (WGS) entry which is preliminary data.</text>
</comment>
<sequence>MLGTPVDDRLRARRLLQRAEDPAVAPSRREMLPGDHRVPPAKPVAEHTCCLPHADGREPPIGTQGLPAGRQDASRNRSGGDRRRIWLVAAALICCPQLTDRSEPQAMPELPELPRWAPDPGVIGEKKFRLYSPPDWRFHAPDRRTIPRVSHLVLHHRQVEA</sequence>
<dbReference type="EMBL" id="JALJOT010000007">
    <property type="protein sequence ID" value="KAK9908955.1"/>
    <property type="molecule type" value="Genomic_DNA"/>
</dbReference>
<name>A0ABR2YQS0_9CHLO</name>
<dbReference type="Proteomes" id="UP001491310">
    <property type="component" value="Unassembled WGS sequence"/>
</dbReference>
<evidence type="ECO:0000313" key="3">
    <source>
        <dbReference type="Proteomes" id="UP001491310"/>
    </source>
</evidence>
<evidence type="ECO:0000313" key="2">
    <source>
        <dbReference type="EMBL" id="KAK9908955.1"/>
    </source>
</evidence>
<proteinExistence type="predicted"/>
<keyword evidence="3" id="KW-1185">Reference proteome</keyword>
<reference evidence="2 3" key="1">
    <citation type="journal article" date="2024" name="Nat. Commun.">
        <title>Phylogenomics reveals the evolutionary origins of lichenization in chlorophyte algae.</title>
        <authorList>
            <person name="Puginier C."/>
            <person name="Libourel C."/>
            <person name="Otte J."/>
            <person name="Skaloud P."/>
            <person name="Haon M."/>
            <person name="Grisel S."/>
            <person name="Petersen M."/>
            <person name="Berrin J.G."/>
            <person name="Delaux P.M."/>
            <person name="Dal Grande F."/>
            <person name="Keller J."/>
        </authorList>
    </citation>
    <scope>NUCLEOTIDE SEQUENCE [LARGE SCALE GENOMIC DNA]</scope>
    <source>
        <strain evidence="2 3">SAG 216-7</strain>
    </source>
</reference>
<evidence type="ECO:0000256" key="1">
    <source>
        <dbReference type="SAM" id="MobiDB-lite"/>
    </source>
</evidence>
<organism evidence="2 3">
    <name type="scientific">Coccomyxa subellipsoidea</name>
    <dbReference type="NCBI Taxonomy" id="248742"/>
    <lineage>
        <taxon>Eukaryota</taxon>
        <taxon>Viridiplantae</taxon>
        <taxon>Chlorophyta</taxon>
        <taxon>core chlorophytes</taxon>
        <taxon>Trebouxiophyceae</taxon>
        <taxon>Trebouxiophyceae incertae sedis</taxon>
        <taxon>Coccomyxaceae</taxon>
        <taxon>Coccomyxa</taxon>
    </lineage>
</organism>